<dbReference type="SMART" id="SM00240">
    <property type="entry name" value="FHA"/>
    <property type="match status" value="1"/>
</dbReference>
<keyword evidence="1" id="KW-0175">Coiled coil</keyword>
<dbReference type="Gene3D" id="2.60.200.20">
    <property type="match status" value="1"/>
</dbReference>
<name>A0A183UAW5_TOXCA</name>
<dbReference type="InterPro" id="IPR008984">
    <property type="entry name" value="SMAD_FHA_dom_sf"/>
</dbReference>
<evidence type="ECO:0000256" key="3">
    <source>
        <dbReference type="SAM" id="Phobius"/>
    </source>
</evidence>
<dbReference type="SUPFAM" id="SSF49879">
    <property type="entry name" value="SMAD/FHA domain"/>
    <property type="match status" value="1"/>
</dbReference>
<evidence type="ECO:0000256" key="2">
    <source>
        <dbReference type="SAM" id="MobiDB-lite"/>
    </source>
</evidence>
<proteinExistence type="predicted"/>
<keyword evidence="3" id="KW-1133">Transmembrane helix</keyword>
<dbReference type="AlphaFoldDB" id="A0A183UAW5"/>
<gene>
    <name evidence="5" type="ORF">TCNE_LOCUS5635</name>
</gene>
<dbReference type="CDD" id="cd22679">
    <property type="entry name" value="FHA_SLMAP"/>
    <property type="match status" value="1"/>
</dbReference>
<evidence type="ECO:0000259" key="4">
    <source>
        <dbReference type="PROSITE" id="PS50006"/>
    </source>
</evidence>
<evidence type="ECO:0000256" key="1">
    <source>
        <dbReference type="SAM" id="Coils"/>
    </source>
</evidence>
<dbReference type="PROSITE" id="PS50006">
    <property type="entry name" value="FHA_DOMAIN"/>
    <property type="match status" value="1"/>
</dbReference>
<dbReference type="CDD" id="cd21911">
    <property type="entry name" value="CC1_SLMAP"/>
    <property type="match status" value="1"/>
</dbReference>
<organism evidence="6 7">
    <name type="scientific">Toxocara canis</name>
    <name type="common">Canine roundworm</name>
    <dbReference type="NCBI Taxonomy" id="6265"/>
    <lineage>
        <taxon>Eukaryota</taxon>
        <taxon>Metazoa</taxon>
        <taxon>Ecdysozoa</taxon>
        <taxon>Nematoda</taxon>
        <taxon>Chromadorea</taxon>
        <taxon>Rhabditida</taxon>
        <taxon>Spirurina</taxon>
        <taxon>Ascaridomorpha</taxon>
        <taxon>Ascaridoidea</taxon>
        <taxon>Toxocaridae</taxon>
        <taxon>Toxocara</taxon>
    </lineage>
</organism>
<feature type="compositionally biased region" description="Polar residues" evidence="2">
    <location>
        <begin position="436"/>
        <end position="456"/>
    </location>
</feature>
<dbReference type="WBParaSite" id="TCNE_0000563501-mRNA-1">
    <property type="protein sequence ID" value="TCNE_0000563501-mRNA-1"/>
    <property type="gene ID" value="TCNE_0000563501"/>
</dbReference>
<reference evidence="7" key="1">
    <citation type="submission" date="2016-06" db="UniProtKB">
        <authorList>
            <consortium name="WormBaseParasite"/>
        </authorList>
    </citation>
    <scope>IDENTIFICATION</scope>
</reference>
<evidence type="ECO:0000313" key="6">
    <source>
        <dbReference type="Proteomes" id="UP000050794"/>
    </source>
</evidence>
<protein>
    <submittedName>
        <fullName evidence="7">FHA domain-containing protein</fullName>
    </submittedName>
</protein>
<accession>A0A183UAW5</accession>
<dbReference type="Pfam" id="PF00498">
    <property type="entry name" value="FHA"/>
    <property type="match status" value="1"/>
</dbReference>
<dbReference type="PANTHER" id="PTHR15715">
    <property type="entry name" value="CENTROSOMAL PROTEIN OF 170 KDA"/>
    <property type="match status" value="1"/>
</dbReference>
<feature type="transmembrane region" description="Helical" evidence="3">
    <location>
        <begin position="465"/>
        <end position="485"/>
    </location>
</feature>
<sequence length="495" mass="55656">MTGPRGPYAILTACSQSHAFDERRFRLPCSEEDALKIGRSVARFKPSNDNAIFDCKAYHFFRKYVPLIFLFINAQSSSGNAFVVLSRNHAIMWYEEGAFLLKDTKSSNGTFVNSERLSKSAEESSPRQIFSGDILQFGVEIVENANKVVHGCIVAMVRLFDAKGEEVSPPEVRSLGRRELEQLSIGSPLINSHQLFQLHQYIREAAHREHMLEQKLATLEGVLTSTEQAAESSWQAKVLCLQALINEDRLLSRIEMLEGQLALYSKNVSSDKVKEEMSQLLVDKNKFETLAKDSLRRSIEEKNEALQRLADVERSLVNTEEESAVVRKRAADLEHELESALATNTALNETITQLKRQLRSAELKQQSLSSSLPQVLSCYTKACNFGVLLDKSVKLYTPEESNEITMLRNQLFNLANENSALRARLAQLESNHENKVNATDESATRQHSSTGETVSEGTQDVQTPILLLLVLPFFAFFFICVRLGARLAVLRPKID</sequence>
<evidence type="ECO:0000313" key="5">
    <source>
        <dbReference type="EMBL" id="VDM36821.1"/>
    </source>
</evidence>
<dbReference type="EMBL" id="UYWY01019375">
    <property type="protein sequence ID" value="VDM36821.1"/>
    <property type="molecule type" value="Genomic_DNA"/>
</dbReference>
<dbReference type="InterPro" id="IPR000253">
    <property type="entry name" value="FHA_dom"/>
</dbReference>
<dbReference type="Proteomes" id="UP000050794">
    <property type="component" value="Unassembled WGS sequence"/>
</dbReference>
<dbReference type="InterPro" id="IPR051176">
    <property type="entry name" value="Cent_Immune-Sig_Mod"/>
</dbReference>
<keyword evidence="3" id="KW-0472">Membrane</keyword>
<keyword evidence="6" id="KW-1185">Reference proteome</keyword>
<dbReference type="PANTHER" id="PTHR15715:SF37">
    <property type="entry name" value="LD47843P"/>
    <property type="match status" value="1"/>
</dbReference>
<feature type="coiled-coil region" evidence="1">
    <location>
        <begin position="292"/>
        <end position="371"/>
    </location>
</feature>
<feature type="region of interest" description="Disordered" evidence="2">
    <location>
        <begin position="432"/>
        <end position="456"/>
    </location>
</feature>
<reference evidence="5 6" key="2">
    <citation type="submission" date="2018-11" db="EMBL/GenBank/DDBJ databases">
        <authorList>
            <consortium name="Pathogen Informatics"/>
        </authorList>
    </citation>
    <scope>NUCLEOTIDE SEQUENCE [LARGE SCALE GENOMIC DNA]</scope>
</reference>
<evidence type="ECO:0000313" key="7">
    <source>
        <dbReference type="WBParaSite" id="TCNE_0000563501-mRNA-1"/>
    </source>
</evidence>
<feature type="domain" description="FHA" evidence="4">
    <location>
        <begin position="84"/>
        <end position="117"/>
    </location>
</feature>
<keyword evidence="3" id="KW-0812">Transmembrane</keyword>